<keyword evidence="8" id="KW-0648">Protein biosynthesis</keyword>
<dbReference type="GO" id="GO:0005737">
    <property type="term" value="C:cytoplasm"/>
    <property type="evidence" value="ECO:0007669"/>
    <property type="project" value="TreeGrafter"/>
</dbReference>
<evidence type="ECO:0000256" key="9">
    <source>
        <dbReference type="ARBA" id="ARBA00023211"/>
    </source>
</evidence>
<evidence type="ECO:0000256" key="6">
    <source>
        <dbReference type="ARBA" id="ARBA00022840"/>
    </source>
</evidence>
<dbReference type="Proteomes" id="UP000630923">
    <property type="component" value="Unassembled WGS sequence"/>
</dbReference>
<dbReference type="InterPro" id="IPR041107">
    <property type="entry name" value="Rimk_N"/>
</dbReference>
<protein>
    <recommendedName>
        <fullName evidence="11">Probable alpha-L-glutamate ligase</fullName>
    </recommendedName>
</protein>
<dbReference type="InterPro" id="IPR021109">
    <property type="entry name" value="Peptidase_aspartic_dom_sf"/>
</dbReference>
<dbReference type="GO" id="GO:0009432">
    <property type="term" value="P:SOS response"/>
    <property type="evidence" value="ECO:0007669"/>
    <property type="project" value="TreeGrafter"/>
</dbReference>
<keyword evidence="6 12" id="KW-0067">ATP-binding</keyword>
<evidence type="ECO:0000313" key="15">
    <source>
        <dbReference type="Proteomes" id="UP000630923"/>
    </source>
</evidence>
<evidence type="ECO:0000256" key="3">
    <source>
        <dbReference type="ARBA" id="ARBA00022598"/>
    </source>
</evidence>
<dbReference type="FunFam" id="3.30.1490.20:FF:000005">
    <property type="entry name" value="Probable alpha-L-glutamate ligase 1"/>
    <property type="match status" value="1"/>
</dbReference>
<gene>
    <name evidence="14" type="primary">rimK</name>
    <name evidence="14" type="ORF">GCM10017044_04690</name>
</gene>
<dbReference type="PANTHER" id="PTHR21621:SF7">
    <property type="entry name" value="RIBOSOMAL PROTEIN BS6--L-GLUTAMATE LIGASE"/>
    <property type="match status" value="1"/>
</dbReference>
<organism evidence="14 15">
    <name type="scientific">Kordiimonas sediminis</name>
    <dbReference type="NCBI Taxonomy" id="1735581"/>
    <lineage>
        <taxon>Bacteria</taxon>
        <taxon>Pseudomonadati</taxon>
        <taxon>Pseudomonadota</taxon>
        <taxon>Alphaproteobacteria</taxon>
        <taxon>Kordiimonadales</taxon>
        <taxon>Kordiimonadaceae</taxon>
        <taxon>Kordiimonas</taxon>
    </lineage>
</organism>
<dbReference type="SUPFAM" id="SSF50630">
    <property type="entry name" value="Acid proteases"/>
    <property type="match status" value="1"/>
</dbReference>
<dbReference type="PROSITE" id="PS50975">
    <property type="entry name" value="ATP_GRASP"/>
    <property type="match status" value="1"/>
</dbReference>
<comment type="similarity">
    <text evidence="10">In the C-terminal section; belongs to the RimK family.</text>
</comment>
<dbReference type="InterPro" id="IPR013651">
    <property type="entry name" value="ATP-grasp_RimK-type"/>
</dbReference>
<keyword evidence="15" id="KW-1185">Reference proteome</keyword>
<keyword evidence="7" id="KW-0460">Magnesium</keyword>
<proteinExistence type="inferred from homology"/>
<reference evidence="14" key="1">
    <citation type="journal article" date="2014" name="Int. J. Syst. Evol. Microbiol.">
        <title>Complete genome sequence of Corynebacterium casei LMG S-19264T (=DSM 44701T), isolated from a smear-ripened cheese.</title>
        <authorList>
            <consortium name="US DOE Joint Genome Institute (JGI-PGF)"/>
            <person name="Walter F."/>
            <person name="Albersmeier A."/>
            <person name="Kalinowski J."/>
            <person name="Ruckert C."/>
        </authorList>
    </citation>
    <scope>NUCLEOTIDE SEQUENCE</scope>
    <source>
        <strain evidence="14">KCTC 42590</strain>
    </source>
</reference>
<evidence type="ECO:0000256" key="11">
    <source>
        <dbReference type="ARBA" id="ARBA00072141"/>
    </source>
</evidence>
<dbReference type="InterPro" id="IPR008503">
    <property type="entry name" value="Asp_endopeptidase"/>
</dbReference>
<evidence type="ECO:0000256" key="10">
    <source>
        <dbReference type="ARBA" id="ARBA00061239"/>
    </source>
</evidence>
<feature type="domain" description="ATP-grasp" evidence="13">
    <location>
        <begin position="262"/>
        <end position="445"/>
    </location>
</feature>
<dbReference type="GO" id="GO:0046872">
    <property type="term" value="F:metal ion binding"/>
    <property type="evidence" value="ECO:0007669"/>
    <property type="project" value="UniProtKB-KW"/>
</dbReference>
<dbReference type="AlphaFoldDB" id="A0A919ALM7"/>
<evidence type="ECO:0000256" key="2">
    <source>
        <dbReference type="ARBA" id="ARBA00001946"/>
    </source>
</evidence>
<evidence type="ECO:0000313" key="14">
    <source>
        <dbReference type="EMBL" id="GHF13675.1"/>
    </source>
</evidence>
<evidence type="ECO:0000259" key="13">
    <source>
        <dbReference type="PROSITE" id="PS50975"/>
    </source>
</evidence>
<evidence type="ECO:0000256" key="8">
    <source>
        <dbReference type="ARBA" id="ARBA00022917"/>
    </source>
</evidence>
<evidence type="ECO:0000256" key="4">
    <source>
        <dbReference type="ARBA" id="ARBA00022723"/>
    </source>
</evidence>
<accession>A0A919ALM7</accession>
<dbReference type="GO" id="GO:0005524">
    <property type="term" value="F:ATP binding"/>
    <property type="evidence" value="ECO:0007669"/>
    <property type="project" value="UniProtKB-UniRule"/>
</dbReference>
<dbReference type="SUPFAM" id="SSF56059">
    <property type="entry name" value="Glutathione synthetase ATP-binding domain-like"/>
    <property type="match status" value="1"/>
</dbReference>
<dbReference type="Pfam" id="PF18030">
    <property type="entry name" value="Rimk_N"/>
    <property type="match status" value="1"/>
</dbReference>
<reference evidence="14" key="2">
    <citation type="submission" date="2020-09" db="EMBL/GenBank/DDBJ databases">
        <authorList>
            <person name="Sun Q."/>
            <person name="Kim S."/>
        </authorList>
    </citation>
    <scope>NUCLEOTIDE SEQUENCE</scope>
    <source>
        <strain evidence="14">KCTC 42590</strain>
    </source>
</reference>
<dbReference type="Gene3D" id="3.30.470.20">
    <property type="entry name" value="ATP-grasp fold, B domain"/>
    <property type="match status" value="1"/>
</dbReference>
<keyword evidence="4" id="KW-0479">Metal-binding</keyword>
<dbReference type="InterPro" id="IPR013815">
    <property type="entry name" value="ATP_grasp_subdomain_1"/>
</dbReference>
<evidence type="ECO:0000256" key="5">
    <source>
        <dbReference type="ARBA" id="ARBA00022741"/>
    </source>
</evidence>
<dbReference type="EMBL" id="BNCI01000001">
    <property type="protein sequence ID" value="GHF13675.1"/>
    <property type="molecule type" value="Genomic_DNA"/>
</dbReference>
<dbReference type="Gene3D" id="3.40.50.20">
    <property type="match status" value="1"/>
</dbReference>
<dbReference type="RefSeq" id="WP_191249944.1">
    <property type="nucleotide sequence ID" value="NZ_BNCI01000001.1"/>
</dbReference>
<keyword evidence="5 12" id="KW-0547">Nucleotide-binding</keyword>
<evidence type="ECO:0000256" key="1">
    <source>
        <dbReference type="ARBA" id="ARBA00001936"/>
    </source>
</evidence>
<name>A0A919ALM7_9PROT</name>
<comment type="cofactor">
    <cofactor evidence="1">
        <name>Mn(2+)</name>
        <dbReference type="ChEBI" id="CHEBI:29035"/>
    </cofactor>
</comment>
<dbReference type="Gene3D" id="2.40.70.10">
    <property type="entry name" value="Acid Proteases"/>
    <property type="match status" value="1"/>
</dbReference>
<keyword evidence="3 14" id="KW-0436">Ligase</keyword>
<dbReference type="InterPro" id="IPR004666">
    <property type="entry name" value="Rp_bS6_RimK/Lys_biosynth_LsyX"/>
</dbReference>
<dbReference type="NCBIfam" id="TIGR00768">
    <property type="entry name" value="rimK_fam"/>
    <property type="match status" value="1"/>
</dbReference>
<dbReference type="GO" id="GO:0006412">
    <property type="term" value="P:translation"/>
    <property type="evidence" value="ECO:0007669"/>
    <property type="project" value="UniProtKB-KW"/>
</dbReference>
<evidence type="ECO:0000256" key="12">
    <source>
        <dbReference type="PROSITE-ProRule" id="PRU00409"/>
    </source>
</evidence>
<keyword evidence="9" id="KW-0464">Manganese</keyword>
<evidence type="ECO:0000256" key="7">
    <source>
        <dbReference type="ARBA" id="ARBA00022842"/>
    </source>
</evidence>
<comment type="cofactor">
    <cofactor evidence="2">
        <name>Mg(2+)</name>
        <dbReference type="ChEBI" id="CHEBI:18420"/>
    </cofactor>
</comment>
<dbReference type="NCBIfam" id="NF007764">
    <property type="entry name" value="PRK10446.1"/>
    <property type="match status" value="1"/>
</dbReference>
<dbReference type="InterPro" id="IPR011761">
    <property type="entry name" value="ATP-grasp"/>
</dbReference>
<dbReference type="GO" id="GO:0018169">
    <property type="term" value="F:ribosomal S6-glutamic acid ligase activity"/>
    <property type="evidence" value="ECO:0007669"/>
    <property type="project" value="TreeGrafter"/>
</dbReference>
<comment type="caution">
    <text evidence="14">The sequence shown here is derived from an EMBL/GenBank/DDBJ whole genome shotgun (WGS) entry which is preliminary data.</text>
</comment>
<dbReference type="Pfam" id="PF05618">
    <property type="entry name" value="Zn_protease"/>
    <property type="match status" value="1"/>
</dbReference>
<dbReference type="Pfam" id="PF08443">
    <property type="entry name" value="RimK"/>
    <property type="match status" value="1"/>
</dbReference>
<sequence>MTTNSVGWEEWVSLPSLGIPALKVKTDTGARTSSLHAFNIQPFGSEKNPKVRFGIHPIPEKPEIEVFCSAPVIDKREVTSSNGQTELRYVIKTPITLGDQTWDIEVTLANREGMSYRMLLGRTALEGITVKPDESFLQPTLSYDLYAKHKKSVPIKRPLRIAILTRAPSIYSTRRLVEAAEAHDHEVELIDTKRCYLNIQSHSPNVHYDGKPLPYYDAVIPRIGASLTFYGMAVVRQFEAMGTYCVNTADAIGMSRDKLAAHQILARHRIPMPTTAFANSPKDTNSLIDLVGGAPTVLKLLESTQGKGVVLAETKKAASAVISAFQNLEANFIAQEFVKEAAGSDLRCFVVGKKVVASMMRVAGDDDFRSNLHAGGSAKKVRITKEERSLALKASKAMGLKVAGVDLIRAESGPKVLEINSSPGLEGIEKTSGIDVADAIIQHIENHVITSPIAKAKKPKSGKTVS</sequence>
<dbReference type="Gene3D" id="3.30.1490.20">
    <property type="entry name" value="ATP-grasp fold, A domain"/>
    <property type="match status" value="1"/>
</dbReference>
<dbReference type="PANTHER" id="PTHR21621">
    <property type="entry name" value="RIBOSOMAL PROTEIN S6 MODIFICATION PROTEIN"/>
    <property type="match status" value="1"/>
</dbReference>